<dbReference type="RefSeq" id="WP_158865770.1">
    <property type="nucleotide sequence ID" value="NZ_CP046401.1"/>
</dbReference>
<dbReference type="SMART" id="SM00471">
    <property type="entry name" value="HDc"/>
    <property type="match status" value="1"/>
</dbReference>
<keyword evidence="3 8" id="KW-0812">Transmembrane</keyword>
<protein>
    <submittedName>
        <fullName evidence="10">HD domain-containing protein</fullName>
    </submittedName>
</protein>
<dbReference type="GO" id="GO:0000166">
    <property type="term" value="F:nucleotide binding"/>
    <property type="evidence" value="ECO:0007669"/>
    <property type="project" value="UniProtKB-KW"/>
</dbReference>
<keyword evidence="5 8" id="KW-1133">Transmembrane helix</keyword>
<keyword evidence="6" id="KW-0051">Antiviral defense</keyword>
<evidence type="ECO:0000313" key="11">
    <source>
        <dbReference type="Proteomes" id="UP000428260"/>
    </source>
</evidence>
<evidence type="ECO:0000256" key="5">
    <source>
        <dbReference type="ARBA" id="ARBA00022989"/>
    </source>
</evidence>
<organism evidence="10 11">
    <name type="scientific">Maribellus comscasis</name>
    <dbReference type="NCBI Taxonomy" id="2681766"/>
    <lineage>
        <taxon>Bacteria</taxon>
        <taxon>Pseudomonadati</taxon>
        <taxon>Bacteroidota</taxon>
        <taxon>Bacteroidia</taxon>
        <taxon>Marinilabiliales</taxon>
        <taxon>Prolixibacteraceae</taxon>
        <taxon>Maribellus</taxon>
    </lineage>
</organism>
<evidence type="ECO:0000256" key="7">
    <source>
        <dbReference type="ARBA" id="ARBA00023136"/>
    </source>
</evidence>
<name>A0A6I6JY34_9BACT</name>
<reference evidence="10 11" key="1">
    <citation type="submission" date="2019-11" db="EMBL/GenBank/DDBJ databases">
        <authorList>
            <person name="Zheng R.K."/>
            <person name="Sun C.M."/>
        </authorList>
    </citation>
    <scope>NUCLEOTIDE SEQUENCE [LARGE SCALE GENOMIC DNA]</scope>
    <source>
        <strain evidence="10 11">WC007</strain>
    </source>
</reference>
<dbReference type="Pfam" id="PF18967">
    <property type="entry name" value="PycTM"/>
    <property type="match status" value="1"/>
</dbReference>
<evidence type="ECO:0000313" key="10">
    <source>
        <dbReference type="EMBL" id="QGY44043.1"/>
    </source>
</evidence>
<dbReference type="SUPFAM" id="SSF109604">
    <property type="entry name" value="HD-domain/PDEase-like"/>
    <property type="match status" value="1"/>
</dbReference>
<keyword evidence="4" id="KW-0547">Nucleotide-binding</keyword>
<evidence type="ECO:0000256" key="1">
    <source>
        <dbReference type="ARBA" id="ARBA00004236"/>
    </source>
</evidence>
<dbReference type="AlphaFoldDB" id="A0A6I6JY34"/>
<gene>
    <name evidence="10" type="ORF">GM418_10350</name>
</gene>
<accession>A0A6I6JY34</accession>
<feature type="transmembrane region" description="Helical" evidence="8">
    <location>
        <begin position="371"/>
        <end position="392"/>
    </location>
</feature>
<evidence type="ECO:0000256" key="2">
    <source>
        <dbReference type="ARBA" id="ARBA00022475"/>
    </source>
</evidence>
<sequence length="394" mass="45968">MSNINTQLVNEAGTFIKQFLEENLPEKFTFHNLEHTKYVVEKAEYIGKNVGLSEEEILLVKIAAWFHDIGYAIDIKNHERVGAEKAEDFLRSKGVGQTRIEMVKNCILSTQIEAQPETLMEKVICDADLSHLTEEDYFDRIEKMRQEWKNHSYKKVSKRKFYEKSAEFFQKYSYHTDFAKKELAPKKQKNLERIEKLKYMLEQKKEQELLEKAKKGKKSKGYSRGVESMFRLTARNQINLSSIADNKSNILISVNAIMISIIMTVLVTRFEEIPNLILPTLVFLLFALTTIIFAILSTRPNISSGTFNKEDIKKNKVNLLFFGNFYNMTLEEYEWGIEELMKNDEHLYSTMIKDQYFLGKVLAKKYKLLRIAYNVFMVGIVISVLTFVLAFVNI</sequence>
<dbReference type="InterPro" id="IPR003607">
    <property type="entry name" value="HD/PDEase_dom"/>
</dbReference>
<dbReference type="InterPro" id="IPR006674">
    <property type="entry name" value="HD_domain"/>
</dbReference>
<evidence type="ECO:0000256" key="4">
    <source>
        <dbReference type="ARBA" id="ARBA00022741"/>
    </source>
</evidence>
<evidence type="ECO:0000256" key="6">
    <source>
        <dbReference type="ARBA" id="ARBA00023118"/>
    </source>
</evidence>
<feature type="transmembrane region" description="Helical" evidence="8">
    <location>
        <begin position="250"/>
        <end position="270"/>
    </location>
</feature>
<dbReference type="GO" id="GO:0005886">
    <property type="term" value="C:plasma membrane"/>
    <property type="evidence" value="ECO:0007669"/>
    <property type="project" value="UniProtKB-SubCell"/>
</dbReference>
<evidence type="ECO:0000259" key="9">
    <source>
        <dbReference type="SMART" id="SM00471"/>
    </source>
</evidence>
<dbReference type="Proteomes" id="UP000428260">
    <property type="component" value="Chromosome"/>
</dbReference>
<dbReference type="Pfam" id="PF01966">
    <property type="entry name" value="HD"/>
    <property type="match status" value="1"/>
</dbReference>
<evidence type="ECO:0000256" key="8">
    <source>
        <dbReference type="SAM" id="Phobius"/>
    </source>
</evidence>
<dbReference type="KEGG" id="mcos:GM418_10350"/>
<dbReference type="GO" id="GO:0051607">
    <property type="term" value="P:defense response to virus"/>
    <property type="evidence" value="ECO:0007669"/>
    <property type="project" value="UniProtKB-KW"/>
</dbReference>
<keyword evidence="11" id="KW-1185">Reference proteome</keyword>
<comment type="subcellular location">
    <subcellularLocation>
        <location evidence="1">Cell membrane</location>
    </subcellularLocation>
</comment>
<evidence type="ECO:0000256" key="3">
    <source>
        <dbReference type="ARBA" id="ARBA00022692"/>
    </source>
</evidence>
<dbReference type="Gene3D" id="1.10.3210.10">
    <property type="entry name" value="Hypothetical protein af1432"/>
    <property type="match status" value="1"/>
</dbReference>
<feature type="transmembrane region" description="Helical" evidence="8">
    <location>
        <begin position="276"/>
        <end position="296"/>
    </location>
</feature>
<keyword evidence="7 8" id="KW-0472">Membrane</keyword>
<dbReference type="EMBL" id="CP046401">
    <property type="protein sequence ID" value="QGY44043.1"/>
    <property type="molecule type" value="Genomic_DNA"/>
</dbReference>
<dbReference type="InterPro" id="IPR043760">
    <property type="entry name" value="PycTM_dom"/>
</dbReference>
<proteinExistence type="predicted"/>
<keyword evidence="2" id="KW-1003">Cell membrane</keyword>
<dbReference type="CDD" id="cd00077">
    <property type="entry name" value="HDc"/>
    <property type="match status" value="1"/>
</dbReference>
<feature type="domain" description="HD/PDEase" evidence="9">
    <location>
        <begin position="28"/>
        <end position="142"/>
    </location>
</feature>